<keyword evidence="2" id="KW-1185">Reference proteome</keyword>
<sequence>MQLDVKEGNESSNLQLVPFVDSHSTDKSMKQSSVQKAMDKVLAGAIRRETTLEDFCAKQTSEIKHL</sequence>
<gene>
    <name evidence="1" type="ORF">Patl1_05677</name>
</gene>
<comment type="caution">
    <text evidence="1">The sequence shown here is derived from an EMBL/GenBank/DDBJ whole genome shotgun (WGS) entry which is preliminary data.</text>
</comment>
<dbReference type="Proteomes" id="UP001164250">
    <property type="component" value="Chromosome 3"/>
</dbReference>
<reference evidence="2" key="1">
    <citation type="journal article" date="2023" name="G3 (Bethesda)">
        <title>Genome assembly and association tests identify interacting loci associated with vigor, precocity, and sex in interspecific pistachio rootstocks.</title>
        <authorList>
            <person name="Palmer W."/>
            <person name="Jacygrad E."/>
            <person name="Sagayaradj S."/>
            <person name="Cavanaugh K."/>
            <person name="Han R."/>
            <person name="Bertier L."/>
            <person name="Beede B."/>
            <person name="Kafkas S."/>
            <person name="Golino D."/>
            <person name="Preece J."/>
            <person name="Michelmore R."/>
        </authorList>
    </citation>
    <scope>NUCLEOTIDE SEQUENCE [LARGE SCALE GENOMIC DNA]</scope>
</reference>
<protein>
    <submittedName>
        <fullName evidence="1">Uncharacterized protein</fullName>
    </submittedName>
</protein>
<name>A0ACC1BUY4_9ROSI</name>
<evidence type="ECO:0000313" key="1">
    <source>
        <dbReference type="EMBL" id="KAJ0102747.1"/>
    </source>
</evidence>
<accession>A0ACC1BUY4</accession>
<evidence type="ECO:0000313" key="2">
    <source>
        <dbReference type="Proteomes" id="UP001164250"/>
    </source>
</evidence>
<proteinExistence type="predicted"/>
<organism evidence="1 2">
    <name type="scientific">Pistacia atlantica</name>
    <dbReference type="NCBI Taxonomy" id="434234"/>
    <lineage>
        <taxon>Eukaryota</taxon>
        <taxon>Viridiplantae</taxon>
        <taxon>Streptophyta</taxon>
        <taxon>Embryophyta</taxon>
        <taxon>Tracheophyta</taxon>
        <taxon>Spermatophyta</taxon>
        <taxon>Magnoliopsida</taxon>
        <taxon>eudicotyledons</taxon>
        <taxon>Gunneridae</taxon>
        <taxon>Pentapetalae</taxon>
        <taxon>rosids</taxon>
        <taxon>malvids</taxon>
        <taxon>Sapindales</taxon>
        <taxon>Anacardiaceae</taxon>
        <taxon>Pistacia</taxon>
    </lineage>
</organism>
<dbReference type="EMBL" id="CM047899">
    <property type="protein sequence ID" value="KAJ0102747.1"/>
    <property type="molecule type" value="Genomic_DNA"/>
</dbReference>